<keyword evidence="1" id="KW-0238">DNA-binding</keyword>
<dbReference type="InterPro" id="IPR010982">
    <property type="entry name" value="Lambda_DNA-bd_dom_sf"/>
</dbReference>
<dbReference type="Pfam" id="PF01381">
    <property type="entry name" value="HTH_3"/>
    <property type="match status" value="1"/>
</dbReference>
<dbReference type="Proteomes" id="UP000516384">
    <property type="component" value="Chromosome"/>
</dbReference>
<accession>A0A7H0Y1V0</accession>
<sequence length="129" mass="15036">MSSYPNRIREIRKSKKKSGVQVAEFLGITPQFLYNIEKGSRTLNTDVASKLAEYFDVTVDYLLGRTEAEKDDLQYPEWATSKDIRDFKTILEEDVPVMFDGVLISEDDKEKIKRVMEAMFWDAKKNKKD</sequence>
<proteinExistence type="predicted"/>
<dbReference type="PROSITE" id="PS50943">
    <property type="entry name" value="HTH_CROC1"/>
    <property type="match status" value="1"/>
</dbReference>
<reference evidence="3 4" key="1">
    <citation type="submission" date="2020-09" db="EMBL/GenBank/DDBJ databases">
        <title>Characterization of Paenibacillus peoriae strain ZF390 with broad-spectrum antimicrobial activity as a potential biocontrol agent.</title>
        <authorList>
            <person name="Li L."/>
            <person name="Zhao Y."/>
            <person name="Li B."/>
            <person name="Xie X."/>
        </authorList>
    </citation>
    <scope>NUCLEOTIDE SEQUENCE [LARGE SCALE GENOMIC DNA]</scope>
    <source>
        <strain evidence="3 4">ZF390</strain>
    </source>
</reference>
<organism evidence="3 4">
    <name type="scientific">Paenibacillus peoriae</name>
    <dbReference type="NCBI Taxonomy" id="59893"/>
    <lineage>
        <taxon>Bacteria</taxon>
        <taxon>Bacillati</taxon>
        <taxon>Bacillota</taxon>
        <taxon>Bacilli</taxon>
        <taxon>Bacillales</taxon>
        <taxon>Paenibacillaceae</taxon>
        <taxon>Paenibacillus</taxon>
    </lineage>
</organism>
<dbReference type="EMBL" id="CP061172">
    <property type="protein sequence ID" value="QNR65058.1"/>
    <property type="molecule type" value="Genomic_DNA"/>
</dbReference>
<feature type="domain" description="HTH cro/C1-type" evidence="2">
    <location>
        <begin position="8"/>
        <end position="62"/>
    </location>
</feature>
<dbReference type="PANTHER" id="PTHR46558:SF11">
    <property type="entry name" value="HTH-TYPE TRANSCRIPTIONAL REGULATOR XRE"/>
    <property type="match status" value="1"/>
</dbReference>
<protein>
    <submittedName>
        <fullName evidence="3">Helix-turn-helix transcriptional regulator</fullName>
    </submittedName>
</protein>
<dbReference type="SUPFAM" id="SSF47413">
    <property type="entry name" value="lambda repressor-like DNA-binding domains"/>
    <property type="match status" value="1"/>
</dbReference>
<dbReference type="PANTHER" id="PTHR46558">
    <property type="entry name" value="TRACRIPTIONAL REGULATORY PROTEIN-RELATED-RELATED"/>
    <property type="match status" value="1"/>
</dbReference>
<evidence type="ECO:0000313" key="4">
    <source>
        <dbReference type="Proteomes" id="UP000516384"/>
    </source>
</evidence>
<gene>
    <name evidence="3" type="ORF">IAQ67_14085</name>
</gene>
<evidence type="ECO:0000256" key="1">
    <source>
        <dbReference type="ARBA" id="ARBA00023125"/>
    </source>
</evidence>
<dbReference type="Gene3D" id="1.10.260.40">
    <property type="entry name" value="lambda repressor-like DNA-binding domains"/>
    <property type="match status" value="1"/>
</dbReference>
<dbReference type="InterPro" id="IPR001387">
    <property type="entry name" value="Cro/C1-type_HTH"/>
</dbReference>
<evidence type="ECO:0000313" key="3">
    <source>
        <dbReference type="EMBL" id="QNR65058.1"/>
    </source>
</evidence>
<dbReference type="RefSeq" id="WP_190296974.1">
    <property type="nucleotide sequence ID" value="NZ_CP061172.1"/>
</dbReference>
<dbReference type="SMART" id="SM00530">
    <property type="entry name" value="HTH_XRE"/>
    <property type="match status" value="1"/>
</dbReference>
<evidence type="ECO:0000259" key="2">
    <source>
        <dbReference type="PROSITE" id="PS50943"/>
    </source>
</evidence>
<dbReference type="AlphaFoldDB" id="A0A7H0Y1V0"/>
<name>A0A7H0Y1V0_9BACL</name>
<dbReference type="CDD" id="cd00093">
    <property type="entry name" value="HTH_XRE"/>
    <property type="match status" value="1"/>
</dbReference>
<dbReference type="GO" id="GO:0003677">
    <property type="term" value="F:DNA binding"/>
    <property type="evidence" value="ECO:0007669"/>
    <property type="project" value="UniProtKB-KW"/>
</dbReference>